<dbReference type="SFLD" id="SFLDG00363">
    <property type="entry name" value="AMPS_(cytGST):_Alpha-__Mu-__Pi"/>
    <property type="match status" value="1"/>
</dbReference>
<dbReference type="SUPFAM" id="SSF52833">
    <property type="entry name" value="Thioredoxin-like"/>
    <property type="match status" value="1"/>
</dbReference>
<dbReference type="SUPFAM" id="SSF47616">
    <property type="entry name" value="GST C-terminal domain-like"/>
    <property type="match status" value="1"/>
</dbReference>
<dbReference type="EMBL" id="UYSL01019867">
    <property type="protein sequence ID" value="VDL70788.1"/>
    <property type="molecule type" value="Genomic_DNA"/>
</dbReference>
<dbReference type="CDD" id="cd03039">
    <property type="entry name" value="GST_N_Sigma_like"/>
    <property type="match status" value="1"/>
</dbReference>
<dbReference type="PROSITE" id="PS50404">
    <property type="entry name" value="GST_NTER"/>
    <property type="match status" value="1"/>
</dbReference>
<dbReference type="GO" id="GO:0006749">
    <property type="term" value="P:glutathione metabolic process"/>
    <property type="evidence" value="ECO:0007669"/>
    <property type="project" value="TreeGrafter"/>
</dbReference>
<evidence type="ECO:0000313" key="7">
    <source>
        <dbReference type="EMBL" id="VDL70788.1"/>
    </source>
</evidence>
<dbReference type="SFLD" id="SFLDS00019">
    <property type="entry name" value="Glutathione_Transferase_(cytos"/>
    <property type="match status" value="1"/>
</dbReference>
<reference evidence="7 8" key="2">
    <citation type="submission" date="2018-11" db="EMBL/GenBank/DDBJ databases">
        <authorList>
            <consortium name="Pathogen Informatics"/>
        </authorList>
    </citation>
    <scope>NUCLEOTIDE SEQUENCE [LARGE SCALE GENOMIC DNA]</scope>
</reference>
<evidence type="ECO:0000256" key="3">
    <source>
        <dbReference type="ARBA" id="ARBA00038317"/>
    </source>
</evidence>
<evidence type="ECO:0000256" key="5">
    <source>
        <dbReference type="ARBA" id="ARBA00078118"/>
    </source>
</evidence>
<dbReference type="FunFam" id="3.40.30.10:FF:000035">
    <property type="entry name" value="hematopoietic prostaglandin D synthase"/>
    <property type="match status" value="1"/>
</dbReference>
<evidence type="ECO:0000256" key="4">
    <source>
        <dbReference type="ARBA" id="ARBA00047960"/>
    </source>
</evidence>
<dbReference type="GO" id="GO:0004602">
    <property type="term" value="F:glutathione peroxidase activity"/>
    <property type="evidence" value="ECO:0007669"/>
    <property type="project" value="UniProtKB-ARBA"/>
</dbReference>
<keyword evidence="2" id="KW-0808">Transferase</keyword>
<dbReference type="InterPro" id="IPR040079">
    <property type="entry name" value="Glutathione_S-Trfase"/>
</dbReference>
<dbReference type="GO" id="GO:0004364">
    <property type="term" value="F:glutathione transferase activity"/>
    <property type="evidence" value="ECO:0007669"/>
    <property type="project" value="UniProtKB-EC"/>
</dbReference>
<dbReference type="InterPro" id="IPR004046">
    <property type="entry name" value="GST_C"/>
</dbReference>
<evidence type="ECO:0000313" key="8">
    <source>
        <dbReference type="Proteomes" id="UP000271162"/>
    </source>
</evidence>
<comment type="similarity">
    <text evidence="3">Belongs to the GST superfamily. Sigma family.</text>
</comment>
<sequence>MVEQKHSYTLHYFDLRGRGEPIRLILEYYGVKYEDNRIAMDDWPKHKADAPLGQVPYLVVDEGKLTLSQTLAICRYLAKSVRPNFGGATKSDAARCDMYADAFMDLFSIGAKKDALFEQKYPNQMKTLEDHLNDNGGNNFVGKKTLWCDLVALCVLSLLEETKADILHNYPDLHKFYMNMRIRCNTSLTR</sequence>
<evidence type="ECO:0000259" key="6">
    <source>
        <dbReference type="PROSITE" id="PS50404"/>
    </source>
</evidence>
<dbReference type="OMA" id="CDLVALC"/>
<evidence type="ECO:0000313" key="9">
    <source>
        <dbReference type="WBParaSite" id="NBR_0000719801-mRNA-1"/>
    </source>
</evidence>
<dbReference type="PANTHER" id="PTHR11571">
    <property type="entry name" value="GLUTATHIONE S-TRANSFERASE"/>
    <property type="match status" value="1"/>
</dbReference>
<feature type="domain" description="GST N-terminal" evidence="6">
    <location>
        <begin position="6"/>
        <end position="85"/>
    </location>
</feature>
<organism evidence="9">
    <name type="scientific">Nippostrongylus brasiliensis</name>
    <name type="common">Rat hookworm</name>
    <dbReference type="NCBI Taxonomy" id="27835"/>
    <lineage>
        <taxon>Eukaryota</taxon>
        <taxon>Metazoa</taxon>
        <taxon>Ecdysozoa</taxon>
        <taxon>Nematoda</taxon>
        <taxon>Chromadorea</taxon>
        <taxon>Rhabditida</taxon>
        <taxon>Rhabditina</taxon>
        <taxon>Rhabditomorpha</taxon>
        <taxon>Strongyloidea</taxon>
        <taxon>Heligmosomidae</taxon>
        <taxon>Nippostrongylus</taxon>
    </lineage>
</organism>
<accession>A0A0N4XWD9</accession>
<dbReference type="Pfam" id="PF02798">
    <property type="entry name" value="GST_N"/>
    <property type="match status" value="1"/>
</dbReference>
<evidence type="ECO:0000256" key="2">
    <source>
        <dbReference type="ARBA" id="ARBA00022679"/>
    </source>
</evidence>
<dbReference type="Gene3D" id="1.20.1050.10">
    <property type="match status" value="1"/>
</dbReference>
<evidence type="ECO:0000256" key="1">
    <source>
        <dbReference type="ARBA" id="ARBA00012452"/>
    </source>
</evidence>
<keyword evidence="8" id="KW-1185">Reference proteome</keyword>
<dbReference type="InterPro" id="IPR050213">
    <property type="entry name" value="GST_superfamily"/>
</dbReference>
<dbReference type="WBParaSite" id="NBR_0000719801-mRNA-1">
    <property type="protein sequence ID" value="NBR_0000719801-mRNA-1"/>
    <property type="gene ID" value="NBR_0000719801"/>
</dbReference>
<comment type="catalytic activity">
    <reaction evidence="4">
        <text>RX + glutathione = an S-substituted glutathione + a halide anion + H(+)</text>
        <dbReference type="Rhea" id="RHEA:16437"/>
        <dbReference type="ChEBI" id="CHEBI:15378"/>
        <dbReference type="ChEBI" id="CHEBI:16042"/>
        <dbReference type="ChEBI" id="CHEBI:17792"/>
        <dbReference type="ChEBI" id="CHEBI:57925"/>
        <dbReference type="ChEBI" id="CHEBI:90779"/>
        <dbReference type="EC" id="2.5.1.18"/>
    </reaction>
</comment>
<dbReference type="STRING" id="27835.A0A0N4XWD9"/>
<name>A0A0N4XWD9_NIPBR</name>
<dbReference type="Gene3D" id="3.40.30.10">
    <property type="entry name" value="Glutaredoxin"/>
    <property type="match status" value="1"/>
</dbReference>
<gene>
    <name evidence="7" type="ORF">NBR_LOCUS7199</name>
</gene>
<dbReference type="CDD" id="cd03192">
    <property type="entry name" value="GST_C_Sigma_like"/>
    <property type="match status" value="1"/>
</dbReference>
<protein>
    <recommendedName>
        <fullName evidence="1">glutathione transferase</fullName>
        <ecNumber evidence="1">2.5.1.18</ecNumber>
    </recommendedName>
    <alternativeName>
        <fullName evidence="5">GST class-sigma</fullName>
    </alternativeName>
</protein>
<dbReference type="PANTHER" id="PTHR11571:SF150">
    <property type="entry name" value="GLUTATHIONE S-TRANSFERASE"/>
    <property type="match status" value="1"/>
</dbReference>
<proteinExistence type="inferred from homology"/>
<dbReference type="Proteomes" id="UP000271162">
    <property type="component" value="Unassembled WGS sequence"/>
</dbReference>
<dbReference type="InterPro" id="IPR004045">
    <property type="entry name" value="Glutathione_S-Trfase_N"/>
</dbReference>
<dbReference type="EC" id="2.5.1.18" evidence="1"/>
<dbReference type="Pfam" id="PF14497">
    <property type="entry name" value="GST_C_3"/>
    <property type="match status" value="1"/>
</dbReference>
<dbReference type="AlphaFoldDB" id="A0A0N4XWD9"/>
<dbReference type="SFLD" id="SFLDG01205">
    <property type="entry name" value="AMPS.1"/>
    <property type="match status" value="1"/>
</dbReference>
<dbReference type="InterPro" id="IPR036249">
    <property type="entry name" value="Thioredoxin-like_sf"/>
</dbReference>
<reference evidence="9" key="1">
    <citation type="submission" date="2017-02" db="UniProtKB">
        <authorList>
            <consortium name="WormBaseParasite"/>
        </authorList>
    </citation>
    <scope>IDENTIFICATION</scope>
</reference>
<dbReference type="InterPro" id="IPR036282">
    <property type="entry name" value="Glutathione-S-Trfase_C_sf"/>
</dbReference>